<evidence type="ECO:0000256" key="1">
    <source>
        <dbReference type="ARBA" id="ARBA00012528"/>
    </source>
</evidence>
<reference evidence="5 6" key="1">
    <citation type="submission" date="2019-08" db="EMBL/GenBank/DDBJ databases">
        <title>Microbe sample from Colwellia echini.</title>
        <authorList>
            <person name="Christiansen L."/>
            <person name="Pathiraja D."/>
            <person name="Schultz-Johansen M."/>
            <person name="Choi I.-G."/>
            <person name="Stougaard P."/>
        </authorList>
    </citation>
    <scope>NUCLEOTIDE SEQUENCE [LARGE SCALE GENOMIC DNA]</scope>
    <source>
        <strain evidence="5 6">A3</strain>
    </source>
</reference>
<proteinExistence type="predicted"/>
<evidence type="ECO:0000256" key="3">
    <source>
        <dbReference type="SAM" id="Phobius"/>
    </source>
</evidence>
<feature type="transmembrane region" description="Helical" evidence="3">
    <location>
        <begin position="42"/>
        <end position="63"/>
    </location>
</feature>
<dbReference type="SMART" id="SM00267">
    <property type="entry name" value="GGDEF"/>
    <property type="match status" value="1"/>
</dbReference>
<name>A0ABY3MUD7_9GAMM</name>
<organism evidence="5 6">
    <name type="scientific">Colwellia echini</name>
    <dbReference type="NCBI Taxonomy" id="1982103"/>
    <lineage>
        <taxon>Bacteria</taxon>
        <taxon>Pseudomonadati</taxon>
        <taxon>Pseudomonadota</taxon>
        <taxon>Gammaproteobacteria</taxon>
        <taxon>Alteromonadales</taxon>
        <taxon>Colwelliaceae</taxon>
        <taxon>Colwellia</taxon>
    </lineage>
</organism>
<evidence type="ECO:0000256" key="2">
    <source>
        <dbReference type="ARBA" id="ARBA00034247"/>
    </source>
</evidence>
<dbReference type="Gene3D" id="3.30.70.270">
    <property type="match status" value="1"/>
</dbReference>
<feature type="domain" description="GGDEF" evidence="4">
    <location>
        <begin position="177"/>
        <end position="316"/>
    </location>
</feature>
<accession>A0ABY3MUD7</accession>
<dbReference type="NCBIfam" id="TIGR00254">
    <property type="entry name" value="GGDEF"/>
    <property type="match status" value="1"/>
</dbReference>
<dbReference type="Proteomes" id="UP000815846">
    <property type="component" value="Unassembled WGS sequence"/>
</dbReference>
<evidence type="ECO:0000259" key="4">
    <source>
        <dbReference type="PROSITE" id="PS50887"/>
    </source>
</evidence>
<feature type="transmembrane region" description="Helical" evidence="3">
    <location>
        <begin position="70"/>
        <end position="89"/>
    </location>
</feature>
<keyword evidence="3" id="KW-1133">Transmembrane helix</keyword>
<evidence type="ECO:0000313" key="6">
    <source>
        <dbReference type="Proteomes" id="UP000815846"/>
    </source>
</evidence>
<dbReference type="InterPro" id="IPR050469">
    <property type="entry name" value="Diguanylate_Cyclase"/>
</dbReference>
<dbReference type="EMBL" id="PJAI02000018">
    <property type="protein sequence ID" value="TYK64803.1"/>
    <property type="molecule type" value="Genomic_DNA"/>
</dbReference>
<dbReference type="InterPro" id="IPR043128">
    <property type="entry name" value="Rev_trsase/Diguanyl_cyclase"/>
</dbReference>
<dbReference type="Pfam" id="PF00990">
    <property type="entry name" value="GGDEF"/>
    <property type="match status" value="1"/>
</dbReference>
<keyword evidence="3" id="KW-0812">Transmembrane</keyword>
<dbReference type="CDD" id="cd01949">
    <property type="entry name" value="GGDEF"/>
    <property type="match status" value="1"/>
</dbReference>
<dbReference type="PROSITE" id="PS50887">
    <property type="entry name" value="GGDEF"/>
    <property type="match status" value="1"/>
</dbReference>
<feature type="transmembrane region" description="Helical" evidence="3">
    <location>
        <begin position="109"/>
        <end position="126"/>
    </location>
</feature>
<dbReference type="PANTHER" id="PTHR45138:SF9">
    <property type="entry name" value="DIGUANYLATE CYCLASE DGCM-RELATED"/>
    <property type="match status" value="1"/>
</dbReference>
<dbReference type="InterPro" id="IPR000160">
    <property type="entry name" value="GGDEF_dom"/>
</dbReference>
<feature type="transmembrane region" description="Helical" evidence="3">
    <location>
        <begin position="12"/>
        <end position="30"/>
    </location>
</feature>
<dbReference type="InterPro" id="IPR029787">
    <property type="entry name" value="Nucleotide_cyclase"/>
</dbReference>
<gene>
    <name evidence="5" type="ORF">CWS31_014010</name>
</gene>
<keyword evidence="3" id="KW-0472">Membrane</keyword>
<comment type="catalytic activity">
    <reaction evidence="2">
        <text>2 GTP = 3',3'-c-di-GMP + 2 diphosphate</text>
        <dbReference type="Rhea" id="RHEA:24898"/>
        <dbReference type="ChEBI" id="CHEBI:33019"/>
        <dbReference type="ChEBI" id="CHEBI:37565"/>
        <dbReference type="ChEBI" id="CHEBI:58805"/>
        <dbReference type="EC" id="2.7.7.65"/>
    </reaction>
</comment>
<keyword evidence="6" id="KW-1185">Reference proteome</keyword>
<protein>
    <recommendedName>
        <fullName evidence="1">diguanylate cyclase</fullName>
        <ecNumber evidence="1">2.7.7.65</ecNumber>
    </recommendedName>
</protein>
<dbReference type="SUPFAM" id="SSF55073">
    <property type="entry name" value="Nucleotide cyclase"/>
    <property type="match status" value="1"/>
</dbReference>
<comment type="caution">
    <text evidence="5">The sequence shown here is derived from an EMBL/GenBank/DDBJ whole genome shotgun (WGS) entry which is preliminary data.</text>
</comment>
<dbReference type="RefSeq" id="WP_101343680.1">
    <property type="nucleotide sequence ID" value="NZ_PJAI02000018.1"/>
</dbReference>
<dbReference type="EC" id="2.7.7.65" evidence="1"/>
<dbReference type="PROSITE" id="PS51257">
    <property type="entry name" value="PROKAR_LIPOPROTEIN"/>
    <property type="match status" value="1"/>
</dbReference>
<dbReference type="PANTHER" id="PTHR45138">
    <property type="entry name" value="REGULATORY COMPONENTS OF SENSORY TRANSDUCTION SYSTEM"/>
    <property type="match status" value="1"/>
</dbReference>
<evidence type="ECO:0000313" key="5">
    <source>
        <dbReference type="EMBL" id="TYK64803.1"/>
    </source>
</evidence>
<sequence length="316" mass="36472">MNRSFIKYHSPLVIILFFVLTAVISCTFALGELKVSNEIDYFDILGEGGMTIITLVWIGFILMSRPAGKVTNWLFSGLLLMNMSMLLDFMDEFIKYPDNNAWLTTLDSLPAPFGMVIMSIALYQWYQEQMTINAQLRRTERVYRDHTLTDFITGLYSAKYMKQQIKHQLLYSKSSNKPFTLMMIDIRQFDQFNRQHGYQQGDNLLREIGQVITMNIRDKDLACRYASDRFIVLLPDTSNETAETFAWHIENSLANLAFKVGSDLKANYQEITLCSKEYNGTESNYQVLELLNLKMEVTKKQNPYPLGNNSLGKQVA</sequence>